<feature type="compositionally biased region" description="Low complexity" evidence="6">
    <location>
        <begin position="429"/>
        <end position="446"/>
    </location>
</feature>
<comment type="function">
    <text evidence="5">Cell division protein that is involved in the assembly of the Z ring. May serve as a membrane anchor for the Z ring.</text>
</comment>
<dbReference type="PANTHER" id="PTHR32432">
    <property type="entry name" value="CELL DIVISION PROTEIN FTSA-RELATED"/>
    <property type="match status" value="1"/>
</dbReference>
<evidence type="ECO:0000256" key="4">
    <source>
        <dbReference type="ARBA" id="ARBA00023306"/>
    </source>
</evidence>
<dbReference type="InterPro" id="IPR043129">
    <property type="entry name" value="ATPase_NBD"/>
</dbReference>
<proteinExistence type="inferred from homology"/>
<dbReference type="Gene3D" id="3.30.420.40">
    <property type="match status" value="2"/>
</dbReference>
<evidence type="ECO:0000256" key="6">
    <source>
        <dbReference type="SAM" id="MobiDB-lite"/>
    </source>
</evidence>
<dbReference type="Proteomes" id="UP001320603">
    <property type="component" value="Chromosome"/>
</dbReference>
<protein>
    <recommendedName>
        <fullName evidence="5">Cell division protein FtsA</fullName>
    </recommendedName>
</protein>
<dbReference type="EMBL" id="CP146284">
    <property type="protein sequence ID" value="WWV65389.1"/>
    <property type="molecule type" value="Genomic_DNA"/>
</dbReference>
<name>A0ABZ2IH87_9BACT</name>
<accession>A0ABZ2IH87</accession>
<comment type="similarity">
    <text evidence="5">Belongs to the FtsA/MreB family.</text>
</comment>
<sequence length="480" mass="52681">MTYTDFIAVIDLGTSHLVGMVGTKNENGVLSIIAYDVEKSESCIRRGCVYNVEETANKIKRLILKLENKLGGSKIGKIYIGVGSKSIRTIDHTVSKVLGAEGEVTSAVLRQLEDECRAYQPSLLDVLEVTSPVYLLDGKEESEPLGISCSRIEARYKLIVAQPTIRRSIMTNIADRIKLPIAGIIVAPLALADLILTPADKQGAILIDFGAGVTSVTIFKNGRLVALTVVPLGAGLITRDIMSLRVSEMEAERLKRTYGSALPLDRGKEQQKIEINKMDDYRSQEMSLADLNEIIEARSREIVKNAYARVEDAGVAKEPGFSVTIAGCGSALSNLREAVSECFDMEVHYPLIRKGTIDSSVEMIANNPEFTTAVALLLHGKENCALRQEPKAEPKVTHVQPKVQEEEPVAPKNDPVNSVRFGNETSYRQDNQTQSQKQTSQSNPNQGQTVNPPQKEKISWWEKLKKKADSTAGDLFNGEI</sequence>
<dbReference type="PANTHER" id="PTHR32432:SF4">
    <property type="entry name" value="CELL DIVISION PROTEIN FTSA"/>
    <property type="match status" value="1"/>
</dbReference>
<evidence type="ECO:0000259" key="7">
    <source>
        <dbReference type="SMART" id="SM00842"/>
    </source>
</evidence>
<feature type="region of interest" description="Disordered" evidence="6">
    <location>
        <begin position="388"/>
        <end position="461"/>
    </location>
</feature>
<organism evidence="8 9">
    <name type="scientific">Parabacteroides absconsus</name>
    <dbReference type="NCBI Taxonomy" id="2951805"/>
    <lineage>
        <taxon>Bacteria</taxon>
        <taxon>Pseudomonadati</taxon>
        <taxon>Bacteroidota</taxon>
        <taxon>Bacteroidia</taxon>
        <taxon>Bacteroidales</taxon>
        <taxon>Tannerellaceae</taxon>
        <taxon>Parabacteroides</taxon>
    </lineage>
</organism>
<gene>
    <name evidence="8" type="primary">ftsA</name>
    <name evidence="8" type="ORF">NEE14_010235</name>
</gene>
<evidence type="ECO:0000256" key="5">
    <source>
        <dbReference type="PIRNR" id="PIRNR003101"/>
    </source>
</evidence>
<dbReference type="NCBIfam" id="TIGR01174">
    <property type="entry name" value="ftsA"/>
    <property type="match status" value="1"/>
</dbReference>
<feature type="domain" description="SHS2" evidence="7">
    <location>
        <begin position="7"/>
        <end position="195"/>
    </location>
</feature>
<dbReference type="InterPro" id="IPR003494">
    <property type="entry name" value="SHS2_FtsA"/>
</dbReference>
<dbReference type="SMART" id="SM00842">
    <property type="entry name" value="FtsA"/>
    <property type="match status" value="1"/>
</dbReference>
<keyword evidence="9" id="KW-1185">Reference proteome</keyword>
<keyword evidence="1" id="KW-1003">Cell membrane</keyword>
<evidence type="ECO:0000256" key="1">
    <source>
        <dbReference type="ARBA" id="ARBA00022475"/>
    </source>
</evidence>
<evidence type="ECO:0000313" key="9">
    <source>
        <dbReference type="Proteomes" id="UP001320603"/>
    </source>
</evidence>
<evidence type="ECO:0000256" key="3">
    <source>
        <dbReference type="ARBA" id="ARBA00023136"/>
    </source>
</evidence>
<keyword evidence="2 5" id="KW-0132">Cell division</keyword>
<keyword evidence="3" id="KW-0472">Membrane</keyword>
<keyword evidence="4 5" id="KW-0131">Cell cycle</keyword>
<dbReference type="GO" id="GO:0051301">
    <property type="term" value="P:cell division"/>
    <property type="evidence" value="ECO:0007669"/>
    <property type="project" value="UniProtKB-KW"/>
</dbReference>
<dbReference type="PIRSF" id="PIRSF003101">
    <property type="entry name" value="FtsA"/>
    <property type="match status" value="1"/>
</dbReference>
<comment type="subunit">
    <text evidence="5">Interacts with FtsZ.</text>
</comment>
<reference evidence="8 9" key="1">
    <citation type="submission" date="2024-02" db="EMBL/GenBank/DDBJ databases">
        <title>Whole genome sequencing of Parabacteroides sp. AD58.</title>
        <authorList>
            <person name="Chaplin A.V."/>
            <person name="Pikina A.P."/>
            <person name="Sokolova S.R."/>
            <person name="Korostin D.O."/>
            <person name="Efimov B.A."/>
        </authorList>
    </citation>
    <scope>NUCLEOTIDE SEQUENCE [LARGE SCALE GENOMIC DNA]</scope>
    <source>
        <strain evidence="8 9">AD58</strain>
    </source>
</reference>
<dbReference type="SUPFAM" id="SSF53067">
    <property type="entry name" value="Actin-like ATPase domain"/>
    <property type="match status" value="2"/>
</dbReference>
<dbReference type="Pfam" id="PF14450">
    <property type="entry name" value="FtsA"/>
    <property type="match status" value="1"/>
</dbReference>
<dbReference type="InterPro" id="IPR020823">
    <property type="entry name" value="Cell_div_FtsA"/>
</dbReference>
<dbReference type="RefSeq" id="WP_251967602.1">
    <property type="nucleotide sequence ID" value="NZ_CP146284.1"/>
</dbReference>
<evidence type="ECO:0000256" key="2">
    <source>
        <dbReference type="ARBA" id="ARBA00022618"/>
    </source>
</evidence>
<evidence type="ECO:0000313" key="8">
    <source>
        <dbReference type="EMBL" id="WWV65389.1"/>
    </source>
</evidence>
<dbReference type="InterPro" id="IPR050696">
    <property type="entry name" value="FtsA/MreB"/>
</dbReference>